<accession>A0A162VV83</accession>
<keyword evidence="3 6" id="KW-0812">Transmembrane</keyword>
<evidence type="ECO:0000256" key="5">
    <source>
        <dbReference type="ARBA" id="ARBA00023136"/>
    </source>
</evidence>
<dbReference type="InterPro" id="IPR005828">
    <property type="entry name" value="MFS_sugar_transport-like"/>
</dbReference>
<comment type="caution">
    <text evidence="6">The sequence shown here is derived from an EMBL/GenBank/DDBJ whole genome shotgun (WGS) entry which is preliminary data.</text>
</comment>
<dbReference type="InterPro" id="IPR036259">
    <property type="entry name" value="MFS_trans_sf"/>
</dbReference>
<organism evidence="6 7">
    <name type="scientific">Didymella rabiei</name>
    <name type="common">Chickpea ascochyta blight fungus</name>
    <name type="synonym">Mycosphaerella rabiei</name>
    <dbReference type="NCBI Taxonomy" id="5454"/>
    <lineage>
        <taxon>Eukaryota</taxon>
        <taxon>Fungi</taxon>
        <taxon>Dikarya</taxon>
        <taxon>Ascomycota</taxon>
        <taxon>Pezizomycotina</taxon>
        <taxon>Dothideomycetes</taxon>
        <taxon>Pleosporomycetidae</taxon>
        <taxon>Pleosporales</taxon>
        <taxon>Pleosporineae</taxon>
        <taxon>Didymellaceae</taxon>
        <taxon>Ascochyta</taxon>
    </lineage>
</organism>
<evidence type="ECO:0000313" key="6">
    <source>
        <dbReference type="EMBL" id="KZM18629.1"/>
    </source>
</evidence>
<keyword evidence="5" id="KW-0472">Membrane</keyword>
<keyword evidence="4" id="KW-1133">Transmembrane helix</keyword>
<dbReference type="Gene3D" id="1.20.1250.20">
    <property type="entry name" value="MFS general substrate transporter like domains"/>
    <property type="match status" value="1"/>
</dbReference>
<gene>
    <name evidence="6" type="ORF">ST47_g10251</name>
</gene>
<dbReference type="EMBL" id="JYNV01000324">
    <property type="protein sequence ID" value="KZM18629.1"/>
    <property type="molecule type" value="Genomic_DNA"/>
</dbReference>
<evidence type="ECO:0000256" key="3">
    <source>
        <dbReference type="ARBA" id="ARBA00022692"/>
    </source>
</evidence>
<dbReference type="SUPFAM" id="SSF103473">
    <property type="entry name" value="MFS general substrate transporter"/>
    <property type="match status" value="1"/>
</dbReference>
<keyword evidence="7" id="KW-1185">Reference proteome</keyword>
<evidence type="ECO:0000313" key="7">
    <source>
        <dbReference type="Proteomes" id="UP000076837"/>
    </source>
</evidence>
<protein>
    <submittedName>
        <fullName evidence="6">Substrate-specific transmembrane transporter</fullName>
    </submittedName>
</protein>
<evidence type="ECO:0000256" key="4">
    <source>
        <dbReference type="ARBA" id="ARBA00022989"/>
    </source>
</evidence>
<comment type="similarity">
    <text evidence="2">Belongs to the major facilitator superfamily. Sugar transporter (TC 2.A.1.1) family.</text>
</comment>
<dbReference type="InterPro" id="IPR020846">
    <property type="entry name" value="MFS_dom"/>
</dbReference>
<dbReference type="GO" id="GO:0005351">
    <property type="term" value="F:carbohydrate:proton symporter activity"/>
    <property type="evidence" value="ECO:0007669"/>
    <property type="project" value="TreeGrafter"/>
</dbReference>
<evidence type="ECO:0000256" key="2">
    <source>
        <dbReference type="ARBA" id="ARBA00010992"/>
    </source>
</evidence>
<dbReference type="AlphaFoldDB" id="A0A162VV83"/>
<evidence type="ECO:0000256" key="1">
    <source>
        <dbReference type="ARBA" id="ARBA00004141"/>
    </source>
</evidence>
<comment type="subcellular location">
    <subcellularLocation>
        <location evidence="1">Membrane</location>
        <topology evidence="1">Multi-pass membrane protein</topology>
    </subcellularLocation>
</comment>
<dbReference type="OrthoDB" id="508119at2759"/>
<dbReference type="GO" id="GO:0016020">
    <property type="term" value="C:membrane"/>
    <property type="evidence" value="ECO:0007669"/>
    <property type="project" value="UniProtKB-SubCell"/>
</dbReference>
<name>A0A162VV83_DIDRA</name>
<reference evidence="6 7" key="1">
    <citation type="journal article" date="2016" name="Sci. Rep.">
        <title>Draft genome sequencing and secretome analysis of fungal phytopathogen Ascochyta rabiei provides insight into the necrotrophic effector repertoire.</title>
        <authorList>
            <person name="Verma S."/>
            <person name="Gazara R.K."/>
            <person name="Nizam S."/>
            <person name="Parween S."/>
            <person name="Chattopadhyay D."/>
            <person name="Verma P.K."/>
        </authorList>
    </citation>
    <scope>NUCLEOTIDE SEQUENCE [LARGE SCALE GENOMIC DNA]</scope>
    <source>
        <strain evidence="6 7">ArDII</strain>
    </source>
</reference>
<dbReference type="PANTHER" id="PTHR48022:SF34">
    <property type="entry name" value="MAJOR FACILITATOR SUPERFAMILY (MFS) PROFILE DOMAIN-CONTAINING PROTEIN-RELATED"/>
    <property type="match status" value="1"/>
</dbReference>
<dbReference type="PROSITE" id="PS50850">
    <property type="entry name" value="MFS"/>
    <property type="match status" value="1"/>
</dbReference>
<sequence length="140" mass="15270">MDILTMVEDQPTPKSVYNWRVYVSAMTASFASCMIGYTTSFIGTTVSLDSFKDEFGLSSMSASHSGLIQANVVSLFQAGTFFGSIFSYGTAYHFGRRITLWAFVTLFIVGVCVTFLPLEDILAPFTLGDLSQGLVKEAVL</sequence>
<dbReference type="Pfam" id="PF00083">
    <property type="entry name" value="Sugar_tr"/>
    <property type="match status" value="1"/>
</dbReference>
<dbReference type="InterPro" id="IPR050360">
    <property type="entry name" value="MFS_Sugar_Transporters"/>
</dbReference>
<dbReference type="Proteomes" id="UP000076837">
    <property type="component" value="Unassembled WGS sequence"/>
</dbReference>
<dbReference type="PANTHER" id="PTHR48022">
    <property type="entry name" value="PLASTIDIC GLUCOSE TRANSPORTER 4"/>
    <property type="match status" value="1"/>
</dbReference>
<proteinExistence type="inferred from homology"/>